<dbReference type="EnsemblMetazoa" id="XM_021058632.2">
    <property type="protein sequence ID" value="XP_020914291.1"/>
    <property type="gene ID" value="LOC110251880"/>
</dbReference>
<feature type="transmembrane region" description="Helical" evidence="1">
    <location>
        <begin position="146"/>
        <end position="170"/>
    </location>
</feature>
<dbReference type="OrthoDB" id="10322988at2759"/>
<dbReference type="Proteomes" id="UP000887567">
    <property type="component" value="Unplaced"/>
</dbReference>
<evidence type="ECO:0000313" key="2">
    <source>
        <dbReference type="EnsemblMetazoa" id="XP_020914291.1"/>
    </source>
</evidence>
<evidence type="ECO:0000313" key="3">
    <source>
        <dbReference type="Proteomes" id="UP000887567"/>
    </source>
</evidence>
<reference evidence="2" key="1">
    <citation type="submission" date="2022-11" db="UniProtKB">
        <authorList>
            <consortium name="EnsemblMetazoa"/>
        </authorList>
    </citation>
    <scope>IDENTIFICATION</scope>
</reference>
<keyword evidence="3" id="KW-1185">Reference proteome</keyword>
<dbReference type="AlphaFoldDB" id="A0A913Y3R2"/>
<accession>A0A913Y3R2</accession>
<name>A0A913Y3R2_EXADI</name>
<keyword evidence="1" id="KW-1133">Transmembrane helix</keyword>
<evidence type="ECO:0000256" key="1">
    <source>
        <dbReference type="SAM" id="Phobius"/>
    </source>
</evidence>
<proteinExistence type="predicted"/>
<organism evidence="2 3">
    <name type="scientific">Exaiptasia diaphana</name>
    <name type="common">Tropical sea anemone</name>
    <name type="synonym">Aiptasia pulchella</name>
    <dbReference type="NCBI Taxonomy" id="2652724"/>
    <lineage>
        <taxon>Eukaryota</taxon>
        <taxon>Metazoa</taxon>
        <taxon>Cnidaria</taxon>
        <taxon>Anthozoa</taxon>
        <taxon>Hexacorallia</taxon>
        <taxon>Actiniaria</taxon>
        <taxon>Aiptasiidae</taxon>
        <taxon>Exaiptasia</taxon>
    </lineage>
</organism>
<dbReference type="KEGG" id="epa:110251880"/>
<protein>
    <submittedName>
        <fullName evidence="2">Uncharacterized protein</fullName>
    </submittedName>
</protein>
<keyword evidence="1" id="KW-0812">Transmembrane</keyword>
<sequence>QECSVSLSGSLDSSIYTVPDPDLSQPIETSVFNSCHLNRNFTYLDCNGEWQQIQDAHYGFELVPNFIWRSVYDLHSLEETKFDDFSPSIRGKIITLRISCTRKDYCVVLKVRGKLKCPFINPTTVKPTSQYSGTVGNQSGKDNSGVIGGAIGGVIILLVAVVLIVLVMAIRRKRAANIGIQPETSHSALGMYMTGRQTFFIIEGS</sequence>
<keyword evidence="1" id="KW-0472">Membrane</keyword>
<dbReference type="RefSeq" id="XP_020914291.1">
    <property type="nucleotide sequence ID" value="XM_021058632.2"/>
</dbReference>
<dbReference type="GeneID" id="110251880"/>